<dbReference type="Pfam" id="PF21354">
    <property type="entry name" value="STAT_linker"/>
    <property type="match status" value="1"/>
</dbReference>
<keyword evidence="23" id="KW-1185">Reference proteome</keyword>
<keyword evidence="13 20" id="KW-0175">Coiled coil</keyword>
<comment type="similarity">
    <text evidence="3 19">Belongs to the transcription factor STAT family.</text>
</comment>
<evidence type="ECO:0000256" key="16">
    <source>
        <dbReference type="ARBA" id="ARBA00023163"/>
    </source>
</evidence>
<evidence type="ECO:0000256" key="3">
    <source>
        <dbReference type="ARBA" id="ARBA00005586"/>
    </source>
</evidence>
<evidence type="ECO:0000259" key="21">
    <source>
        <dbReference type="PROSITE" id="PS50001"/>
    </source>
</evidence>
<keyword evidence="7 19" id="KW-0597">Phosphoprotein</keyword>
<dbReference type="PANTHER" id="PTHR11801">
    <property type="entry name" value="SIGNAL TRANSDUCER AND ACTIVATOR OF TRANSCRIPTION"/>
    <property type="match status" value="1"/>
</dbReference>
<keyword evidence="6" id="KW-1017">Isopeptide bond</keyword>
<keyword evidence="8" id="KW-0013">ADP-ribosylation</keyword>
<evidence type="ECO:0000256" key="8">
    <source>
        <dbReference type="ARBA" id="ARBA00022765"/>
    </source>
</evidence>
<dbReference type="InterPro" id="IPR013801">
    <property type="entry name" value="STAT_TF_DNA-bd"/>
</dbReference>
<proteinExistence type="inferred from homology"/>
<dbReference type="GO" id="GO:0007259">
    <property type="term" value="P:cell surface receptor signaling pathway via JAK-STAT"/>
    <property type="evidence" value="ECO:0007669"/>
    <property type="project" value="UniProtKB-ARBA"/>
</dbReference>
<dbReference type="Pfam" id="PF01017">
    <property type="entry name" value="STAT_alpha"/>
    <property type="match status" value="1"/>
</dbReference>
<keyword evidence="11 18" id="KW-0727">SH2 domain</keyword>
<dbReference type="Gene3D" id="1.20.1050.20">
    <property type="entry name" value="STAT transcription factor, all-alpha domain"/>
    <property type="match status" value="1"/>
</dbReference>
<reference evidence="23" key="1">
    <citation type="submission" date="2018-06" db="EMBL/GenBank/DDBJ databases">
        <title>Genome assembly of Danube salmon.</title>
        <authorList>
            <person name="Macqueen D.J."/>
            <person name="Gundappa M.K."/>
        </authorList>
    </citation>
    <scope>NUCLEOTIDE SEQUENCE [LARGE SCALE GENOMIC DNA]</scope>
</reference>
<dbReference type="InterPro" id="IPR036535">
    <property type="entry name" value="STAT_N_sf"/>
</dbReference>
<dbReference type="Ensembl" id="ENSHHUT00000056641.1">
    <property type="protein sequence ID" value="ENSHHUP00000054748.1"/>
    <property type="gene ID" value="ENSHHUG00000032049.1"/>
</dbReference>
<dbReference type="InterPro" id="IPR048988">
    <property type="entry name" value="STAT_linker"/>
</dbReference>
<dbReference type="GO" id="GO:0003677">
    <property type="term" value="F:DNA binding"/>
    <property type="evidence" value="ECO:0007669"/>
    <property type="project" value="UniProtKB-KW"/>
</dbReference>
<dbReference type="GO" id="GO:0051093">
    <property type="term" value="P:negative regulation of developmental process"/>
    <property type="evidence" value="ECO:0007669"/>
    <property type="project" value="UniProtKB-ARBA"/>
</dbReference>
<dbReference type="GO" id="GO:0000981">
    <property type="term" value="F:DNA-binding transcription factor activity, RNA polymerase II-specific"/>
    <property type="evidence" value="ECO:0007669"/>
    <property type="project" value="UniProtKB-ARBA"/>
</dbReference>
<evidence type="ECO:0000256" key="15">
    <source>
        <dbReference type="ARBA" id="ARBA00023159"/>
    </source>
</evidence>
<feature type="coiled-coil region" evidence="20">
    <location>
        <begin position="131"/>
        <end position="182"/>
    </location>
</feature>
<dbReference type="Pfam" id="PF02864">
    <property type="entry name" value="STAT_bind"/>
    <property type="match status" value="1"/>
</dbReference>
<dbReference type="SUPFAM" id="SSF49417">
    <property type="entry name" value="p53-like transcription factors"/>
    <property type="match status" value="1"/>
</dbReference>
<dbReference type="FunFam" id="1.10.532.10:FF:000001">
    <property type="entry name" value="Signal transducer and activator of transcription"/>
    <property type="match status" value="1"/>
</dbReference>
<reference evidence="22" key="2">
    <citation type="submission" date="2025-08" db="UniProtKB">
        <authorList>
            <consortium name="Ensembl"/>
        </authorList>
    </citation>
    <scope>IDENTIFICATION</scope>
</reference>
<dbReference type="SUPFAM" id="SSF55550">
    <property type="entry name" value="SH2 domain"/>
    <property type="match status" value="1"/>
</dbReference>
<evidence type="ECO:0000256" key="14">
    <source>
        <dbReference type="ARBA" id="ARBA00023125"/>
    </source>
</evidence>
<dbReference type="Pfam" id="PF02865">
    <property type="entry name" value="STAT_int"/>
    <property type="match status" value="1"/>
</dbReference>
<comment type="subcellular location">
    <subcellularLocation>
        <location evidence="2 19">Cytoplasm</location>
    </subcellularLocation>
    <subcellularLocation>
        <location evidence="1 19">Nucleus</location>
    </subcellularLocation>
</comment>
<keyword evidence="15 19" id="KW-0010">Activator</keyword>
<dbReference type="AlphaFoldDB" id="A0A4W5NY59"/>
<dbReference type="InterPro" id="IPR008967">
    <property type="entry name" value="p53-like_TF_DNA-bd_sf"/>
</dbReference>
<dbReference type="SMART" id="SM00964">
    <property type="entry name" value="STAT_int"/>
    <property type="match status" value="1"/>
</dbReference>
<dbReference type="Proteomes" id="UP000314982">
    <property type="component" value="Unassembled WGS sequence"/>
</dbReference>
<dbReference type="InterPro" id="IPR000980">
    <property type="entry name" value="SH2"/>
</dbReference>
<evidence type="ECO:0000256" key="18">
    <source>
        <dbReference type="PROSITE-ProRule" id="PRU00191"/>
    </source>
</evidence>
<dbReference type="InterPro" id="IPR012345">
    <property type="entry name" value="STAT_TF_DNA-bd_N"/>
</dbReference>
<keyword evidence="16 19" id="KW-0804">Transcription</keyword>
<evidence type="ECO:0000256" key="6">
    <source>
        <dbReference type="ARBA" id="ARBA00022499"/>
    </source>
</evidence>
<evidence type="ECO:0000256" key="19">
    <source>
        <dbReference type="RuleBase" id="RU046415"/>
    </source>
</evidence>
<dbReference type="GeneTree" id="ENSGT01050000244905"/>
<evidence type="ECO:0000256" key="5">
    <source>
        <dbReference type="ARBA" id="ARBA00022490"/>
    </source>
</evidence>
<organism evidence="22 23">
    <name type="scientific">Hucho hucho</name>
    <name type="common">huchen</name>
    <dbReference type="NCBI Taxonomy" id="62062"/>
    <lineage>
        <taxon>Eukaryota</taxon>
        <taxon>Metazoa</taxon>
        <taxon>Chordata</taxon>
        <taxon>Craniata</taxon>
        <taxon>Vertebrata</taxon>
        <taxon>Euteleostomi</taxon>
        <taxon>Actinopterygii</taxon>
        <taxon>Neopterygii</taxon>
        <taxon>Teleostei</taxon>
        <taxon>Protacanthopterygii</taxon>
        <taxon>Salmoniformes</taxon>
        <taxon>Salmonidae</taxon>
        <taxon>Salmoninae</taxon>
        <taxon>Hucho</taxon>
    </lineage>
</organism>
<dbReference type="InterPro" id="IPR013799">
    <property type="entry name" value="STAT_TF_prot_interaction"/>
</dbReference>
<dbReference type="InterPro" id="IPR001217">
    <property type="entry name" value="STAT"/>
</dbReference>
<dbReference type="GO" id="GO:0042981">
    <property type="term" value="P:regulation of apoptotic process"/>
    <property type="evidence" value="ECO:0007669"/>
    <property type="project" value="UniProtKB-ARBA"/>
</dbReference>
<keyword evidence="12 19" id="KW-0805">Transcription regulation</keyword>
<sequence>MAQWFQLQQLDSKYLEQVDQLYDDTFPMEIRQYLSAWIESHDWDMVATSVSLAAVRFHDLLAQLDIQYSRFALENNFLLQHNIRKIKRNLQDHFQEDPLQMAMIICNCLKEEKKILASIIKKEDNVGSTPNNMVLEKQKELDNTVKDLRNRVQDAEHEIKSLEDLQDEYDFKKKTLQSRVEQEVNGMAQSQAVRKEIREEEIVIRKMFIKLNITREVVVNQIDDILCLAEQIKFILVTVEVPEWKHRQQIACIGGPPNACLDQLQIWFTAVAEGLQQVRQQLKKLQELEQKYTYENDPITQGKRALEERALTLFKYLIVNSIVVERQPCMPTHPQRPMVLKTGVQFTVKIRLLVKLQEFNYQLKVKAVFDKVRKFNILGTNTKVMNMEESNGSLAAEFRHLQLKEQKVAGNRSNEGPLIVMEELHSISFETQLCQPGLQVELEVRTTTMSLPIVVISNISQMPSAWASVMWYNMLTSESKDLTFFLSPPQATWSQLSKVLSWQFSSVTKRGLNDEQLSMLGDKLLGESYCDLAWFCEMTQNVNEKSFPFWLWIEGILDLIKRHLLCLWNDGCIMGFVSKEREKALLKDKEPGTFLLRFSESSREGAITFTWVEGSNNGVYVHFHAVEPYTKKELAAVSFPDILRNYKVMAAENIPENPLRYLYPNIPKDSAFTRYYSRPTEGKYQAVRNVCMLRKYLVVQKGPNGVEDFHSSLSYYTNIHCIAYFSYFVVPHHFPPLKY</sequence>
<dbReference type="FunFam" id="1.20.1050.20:FF:000001">
    <property type="entry name" value="Signal transducer and activator of transcription"/>
    <property type="match status" value="1"/>
</dbReference>
<dbReference type="Gene3D" id="3.30.505.10">
    <property type="entry name" value="SH2 domain"/>
    <property type="match status" value="1"/>
</dbReference>
<reference evidence="22" key="3">
    <citation type="submission" date="2025-09" db="UniProtKB">
        <authorList>
            <consortium name="Ensembl"/>
        </authorList>
    </citation>
    <scope>IDENTIFICATION</scope>
</reference>
<dbReference type="Gene3D" id="1.10.238.10">
    <property type="entry name" value="EF-hand"/>
    <property type="match status" value="1"/>
</dbReference>
<evidence type="ECO:0000256" key="11">
    <source>
        <dbReference type="ARBA" id="ARBA00022999"/>
    </source>
</evidence>
<dbReference type="InterPro" id="IPR015988">
    <property type="entry name" value="STAT_TF_CC"/>
</dbReference>
<dbReference type="PROSITE" id="PS50001">
    <property type="entry name" value="SH2"/>
    <property type="match status" value="1"/>
</dbReference>
<evidence type="ECO:0000256" key="17">
    <source>
        <dbReference type="ARBA" id="ARBA00023242"/>
    </source>
</evidence>
<protein>
    <recommendedName>
        <fullName evidence="19">Signal transducer and activator of transcription</fullName>
    </recommendedName>
</protein>
<evidence type="ECO:0000256" key="10">
    <source>
        <dbReference type="ARBA" id="ARBA00022990"/>
    </source>
</evidence>
<dbReference type="SUPFAM" id="SSF47655">
    <property type="entry name" value="STAT"/>
    <property type="match status" value="1"/>
</dbReference>
<dbReference type="GO" id="GO:0060333">
    <property type="term" value="P:type II interferon-mediated signaling pathway"/>
    <property type="evidence" value="ECO:0007669"/>
    <property type="project" value="UniProtKB-ARBA"/>
</dbReference>
<evidence type="ECO:0000256" key="20">
    <source>
        <dbReference type="SAM" id="Coils"/>
    </source>
</evidence>
<evidence type="ECO:0000256" key="12">
    <source>
        <dbReference type="ARBA" id="ARBA00023015"/>
    </source>
</evidence>
<keyword evidence="5 19" id="KW-0963">Cytoplasm</keyword>
<dbReference type="SUPFAM" id="SSF48092">
    <property type="entry name" value="Transcription factor STAT-4 N-domain"/>
    <property type="match status" value="1"/>
</dbReference>
<evidence type="ECO:0000313" key="23">
    <source>
        <dbReference type="Proteomes" id="UP000314982"/>
    </source>
</evidence>
<keyword evidence="4" id="KW-0488">Methylation</keyword>
<dbReference type="Pfam" id="PF00017">
    <property type="entry name" value="SH2"/>
    <property type="match status" value="1"/>
</dbReference>
<accession>A0A4W5NY59</accession>
<evidence type="ECO:0000256" key="2">
    <source>
        <dbReference type="ARBA" id="ARBA00004496"/>
    </source>
</evidence>
<keyword evidence="14 19" id="KW-0238">DNA-binding</keyword>
<dbReference type="FunFam" id="3.30.505.10:FF:000003">
    <property type="entry name" value="Signal transducer and activator of transcription"/>
    <property type="match status" value="1"/>
</dbReference>
<dbReference type="GO" id="GO:0005737">
    <property type="term" value="C:cytoplasm"/>
    <property type="evidence" value="ECO:0007669"/>
    <property type="project" value="UniProtKB-SubCell"/>
</dbReference>
<evidence type="ECO:0000256" key="4">
    <source>
        <dbReference type="ARBA" id="ARBA00022481"/>
    </source>
</evidence>
<dbReference type="InterPro" id="IPR036860">
    <property type="entry name" value="SH2_dom_sf"/>
</dbReference>
<keyword evidence="10" id="KW-0007">Acetylation</keyword>
<dbReference type="FunFam" id="2.60.40.630:FF:000001">
    <property type="entry name" value="Signal transducer and activator of transcription"/>
    <property type="match status" value="1"/>
</dbReference>
<evidence type="ECO:0000256" key="13">
    <source>
        <dbReference type="ARBA" id="ARBA00023054"/>
    </source>
</evidence>
<dbReference type="Gene3D" id="2.60.40.630">
    <property type="entry name" value="STAT transcription factor, DNA-binding domain"/>
    <property type="match status" value="1"/>
</dbReference>
<keyword evidence="9" id="KW-0832">Ubl conjugation</keyword>
<keyword evidence="17 19" id="KW-0539">Nucleus</keyword>
<dbReference type="GO" id="GO:0005654">
    <property type="term" value="C:nucleoplasm"/>
    <property type="evidence" value="ECO:0007669"/>
    <property type="project" value="UniProtKB-ARBA"/>
</dbReference>
<feature type="domain" description="SH2" evidence="21">
    <location>
        <begin position="568"/>
        <end position="665"/>
    </location>
</feature>
<dbReference type="CDD" id="cd16851">
    <property type="entry name" value="STAT1_CCD"/>
    <property type="match status" value="1"/>
</dbReference>
<evidence type="ECO:0000256" key="7">
    <source>
        <dbReference type="ARBA" id="ARBA00022553"/>
    </source>
</evidence>
<evidence type="ECO:0000256" key="9">
    <source>
        <dbReference type="ARBA" id="ARBA00022843"/>
    </source>
</evidence>
<evidence type="ECO:0000313" key="22">
    <source>
        <dbReference type="Ensembl" id="ENSHHUP00000054748.1"/>
    </source>
</evidence>
<name>A0A4W5NY59_9TELE</name>
<dbReference type="GO" id="GO:0051607">
    <property type="term" value="P:defense response to virus"/>
    <property type="evidence" value="ECO:0007669"/>
    <property type="project" value="UniProtKB-ARBA"/>
</dbReference>
<evidence type="ECO:0000256" key="1">
    <source>
        <dbReference type="ARBA" id="ARBA00004123"/>
    </source>
</evidence>
<dbReference type="FunFam" id="1.10.238.10:FF:000012">
    <property type="entry name" value="Signal transducer and activator of transcription"/>
    <property type="match status" value="1"/>
</dbReference>
<dbReference type="Gene3D" id="1.10.532.10">
    <property type="entry name" value="STAT transcription factor, N-terminal domain"/>
    <property type="match status" value="1"/>
</dbReference>
<dbReference type="InterPro" id="IPR013800">
    <property type="entry name" value="STAT_TF_alpha"/>
</dbReference>
<dbReference type="GO" id="GO:0060337">
    <property type="term" value="P:type I interferon-mediated signaling pathway"/>
    <property type="evidence" value="ECO:0007669"/>
    <property type="project" value="UniProtKB-ARBA"/>
</dbReference>